<feature type="domain" description="RSE1/DDB1/CPSF1 second beta-propeller" evidence="6">
    <location>
        <begin position="584"/>
        <end position="976"/>
    </location>
</feature>
<dbReference type="PANTHER" id="PTHR10644">
    <property type="entry name" value="DNA REPAIR/RNA PROCESSING CPSF FAMILY"/>
    <property type="match status" value="1"/>
</dbReference>
<gene>
    <name evidence="7" type="primary">CFT1</name>
    <name evidence="7" type="ORF">LshimejAT787_0605370</name>
</gene>
<evidence type="ECO:0000256" key="2">
    <source>
        <dbReference type="ARBA" id="ARBA00023242"/>
    </source>
</evidence>
<protein>
    <submittedName>
        <fullName evidence="7">CPSF A subunit region</fullName>
    </submittedName>
</protein>
<evidence type="ECO:0000259" key="5">
    <source>
        <dbReference type="Pfam" id="PF10433"/>
    </source>
</evidence>
<reference evidence="7" key="1">
    <citation type="submission" date="2022-07" db="EMBL/GenBank/DDBJ databases">
        <title>The genome of Lyophyllum shimeji provides insight into the initial evolution of ectomycorrhizal fungal genome.</title>
        <authorList>
            <person name="Kobayashi Y."/>
            <person name="Shibata T."/>
            <person name="Hirakawa H."/>
            <person name="Shigenobu S."/>
            <person name="Nishiyama T."/>
            <person name="Yamada A."/>
            <person name="Hasebe M."/>
            <person name="Kawaguchi M."/>
        </authorList>
    </citation>
    <scope>NUCLEOTIDE SEQUENCE</scope>
    <source>
        <strain evidence="7">AT787</strain>
    </source>
</reference>
<accession>A0A9P3PN08</accession>
<dbReference type="OrthoDB" id="6109at2759"/>
<dbReference type="Proteomes" id="UP001063166">
    <property type="component" value="Unassembled WGS sequence"/>
</dbReference>
<proteinExistence type="predicted"/>
<dbReference type="GO" id="GO:0003676">
    <property type="term" value="F:nucleic acid binding"/>
    <property type="evidence" value="ECO:0007669"/>
    <property type="project" value="InterPro"/>
</dbReference>
<feature type="domain" description="RSE1/DDB1/CPSF1 first beta-propeller" evidence="5">
    <location>
        <begin position="122"/>
        <end position="464"/>
    </location>
</feature>
<keyword evidence="2" id="KW-0539">Nucleus</keyword>
<dbReference type="InterPro" id="IPR015943">
    <property type="entry name" value="WD40/YVTN_repeat-like_dom_sf"/>
</dbReference>
<evidence type="ECO:0000256" key="3">
    <source>
        <dbReference type="SAM" id="MobiDB-lite"/>
    </source>
</evidence>
<organism evidence="7 8">
    <name type="scientific">Lyophyllum shimeji</name>
    <name type="common">Hon-shimeji</name>
    <name type="synonym">Tricholoma shimeji</name>
    <dbReference type="NCBI Taxonomy" id="47721"/>
    <lineage>
        <taxon>Eukaryota</taxon>
        <taxon>Fungi</taxon>
        <taxon>Dikarya</taxon>
        <taxon>Basidiomycota</taxon>
        <taxon>Agaricomycotina</taxon>
        <taxon>Agaricomycetes</taxon>
        <taxon>Agaricomycetidae</taxon>
        <taxon>Agaricales</taxon>
        <taxon>Tricholomatineae</taxon>
        <taxon>Lyophyllaceae</taxon>
        <taxon>Lyophyllum</taxon>
    </lineage>
</organism>
<dbReference type="Gene3D" id="2.130.10.10">
    <property type="entry name" value="YVTN repeat-like/Quinoprotein amine dehydrogenase"/>
    <property type="match status" value="3"/>
</dbReference>
<dbReference type="Pfam" id="PF03178">
    <property type="entry name" value="CPSF_A"/>
    <property type="match status" value="1"/>
</dbReference>
<dbReference type="InterPro" id="IPR018846">
    <property type="entry name" value="Beta-prop_RSE1/DDB1/CPSF1_1st"/>
</dbReference>
<name>A0A9P3PN08_LYOSH</name>
<dbReference type="Pfam" id="PF10433">
    <property type="entry name" value="Beta-prop_RSE1_1st"/>
    <property type="match status" value="1"/>
</dbReference>
<comment type="subcellular location">
    <subcellularLocation>
        <location evidence="1">Nucleus</location>
    </subcellularLocation>
</comment>
<feature type="region of interest" description="Disordered" evidence="3">
    <location>
        <begin position="818"/>
        <end position="837"/>
    </location>
</feature>
<evidence type="ECO:0000313" key="7">
    <source>
        <dbReference type="EMBL" id="GLB39375.1"/>
    </source>
</evidence>
<evidence type="ECO:0000313" key="8">
    <source>
        <dbReference type="Proteomes" id="UP001063166"/>
    </source>
</evidence>
<dbReference type="EMBL" id="BRPK01000006">
    <property type="protein sequence ID" value="GLB39375.1"/>
    <property type="molecule type" value="Genomic_DNA"/>
</dbReference>
<evidence type="ECO:0000256" key="1">
    <source>
        <dbReference type="ARBA" id="ARBA00004123"/>
    </source>
</evidence>
<evidence type="ECO:0000259" key="4">
    <source>
        <dbReference type="Pfam" id="PF03178"/>
    </source>
</evidence>
<dbReference type="InterPro" id="IPR058543">
    <property type="entry name" value="Beta-prop_RSE1/DDB1/CPSF1_2nd"/>
</dbReference>
<comment type="caution">
    <text evidence="7">The sequence shown here is derived from an EMBL/GenBank/DDBJ whole genome shotgun (WGS) entry which is preliminary data.</text>
</comment>
<sequence length="1490" mass="164738">MHAFRQEILPPSGVEFATSLRLTPSTLGELPTPPNATTRHEFAARALCNVVVARSNLLRIFELREEPAPLQVDDERERRSKARRAEAVEGEVEMDEQGEGFVNIAKSVGQNGVVTPRTVTRFYLVREHRLHGIVTGMEGVKVIATLEDKLDRLLVSFKDAKVALLEWSTAVHDVVTVSIHTYERAPQLMSLDSPLFRAELRVDPLSRCAALSLPKDAFAILPFYQTQAELEVTEQDQTQIRDVPYAPSFILDLPAVVDQNIRNVIDFAFLPGFNRPTIAVLFETQQTWTGRLKEFKDTARLVIFTMDIVTQNYPIITSVEGLPHDCLSLIACSTALGGVVIITSNSLIYVDQSTRRVALPLNGWPPRLSDLPLPPMAPEHRTRNINLEGCRASFVDDKTLFIILNDGTVYPVDIDIDGKTVSKLSMGSALARTTIPTVVRRITDAHIFVGSTVGPSVLLKAAHVEEDIEEDQEMLGPTAIVRMDDDMYLSDDDDIYGVSKAKEPAVNGHTHGKGVKKTRTVINLSLCDSLPAYGPIADMTFSLARNADRPVPELVAATGSGPLGGFTLFQRDLPIRTKRKLHAIGGARGMWSLPIRQPARTSGISHEHAVIAENDTLILSTDANPSPGLSRIATRTTKTDIAITTRIPGTTIGAAPFFQRTAILHVMTNAIRVLETDGTERQIIKDMDGNMPRPKIRACSISDPFVLIVREDDSIGLFIGETERGKIRRKDMSPMGDKSSRYLTGCFYVDSTGLFEQNMKSSVPLNGATSTLQAAVNAGSCGQTLILIRPQGIMEIWNLPKLALVFSTPLVATLENVLTDSHDPPAPSPPQDPTRKPQDLDIEQILLAPVGETSPQPHLFVFLRSGQLAIYEALAGGQSAEPPTTVRASSLHIKFVKILSRAFEIQRPDESEKSIIAEQKRVLRMFIPFVTTPVPGRTFSGVFFTGDRPSWILGTDKSGVQLYPSGHNVVHAFTPCSLWESKGDFLLYSEEGPSLVEWIPDFQLYAPLPYRSVPRGRAYSNLIYDPSTSLIVAASSLQARFASFDEDGNRIWESDAPNISDPMCDCSTLELISPDIWATMDGFEFATNEFVNDVAVVTLETSSTETGSKDFIAVGTSVNRGEDLAVKGATYIFEIVEVVPDPEVSSKRWYKLRLRCRDEAKGPVTAVCGFSGYLVSSMGQKIFVRAFDSDERLVGVAFLDVGIYVTSLRTLKNLLLVGDAVKSVIFVAFQEDPYKLVILGKDVNRVSVTTADFFFADSQLSIVTGDEEGVLRLYEYNPHDPESRDGRHLLLRTEFHCQCDYRTSTLIARRTNDDPTIPQAKLLIGSTDGSLSVLTPVDEHAFKRLQLLQGQLTRNIQHIAGLNPKAFRIVRNDFVSKPLSKGILDGNLLSHFESLPIPRQDEVTRQIGTERTVVLRDWIGLAAKAFDMLLRSQSLRLLSKLRSLWTLFANVGIRKQTANQPQVATTHQSRRLVLLPLTVRGSWCIVRRTF</sequence>
<dbReference type="InterPro" id="IPR004871">
    <property type="entry name" value="RSE1/DDB1/CPSF1_C"/>
</dbReference>
<keyword evidence="8" id="KW-1185">Reference proteome</keyword>
<feature type="domain" description="RSE1/DDB1/CPSF1 C-terminal" evidence="4">
    <location>
        <begin position="1067"/>
        <end position="1393"/>
    </location>
</feature>
<dbReference type="InterPro" id="IPR050358">
    <property type="entry name" value="RSE1/DDB1/CFT1"/>
</dbReference>
<dbReference type="GO" id="GO:0005634">
    <property type="term" value="C:nucleus"/>
    <property type="evidence" value="ECO:0007669"/>
    <property type="project" value="UniProtKB-SubCell"/>
</dbReference>
<dbReference type="Pfam" id="PF23726">
    <property type="entry name" value="Beta-prop_RSE1_2nd"/>
    <property type="match status" value="1"/>
</dbReference>
<evidence type="ECO:0000259" key="6">
    <source>
        <dbReference type="Pfam" id="PF23726"/>
    </source>
</evidence>